<dbReference type="PANTHER" id="PTHR43401">
    <property type="entry name" value="L-THREONINE 3-DEHYDROGENASE"/>
    <property type="match status" value="1"/>
</dbReference>
<keyword evidence="2 4" id="KW-0862">Zinc</keyword>
<dbReference type="InterPro" id="IPR050129">
    <property type="entry name" value="Zn_alcohol_dh"/>
</dbReference>
<dbReference type="Pfam" id="PF08240">
    <property type="entry name" value="ADH_N"/>
    <property type="match status" value="1"/>
</dbReference>
<evidence type="ECO:0000259" key="5">
    <source>
        <dbReference type="Pfam" id="PF00107"/>
    </source>
</evidence>
<keyword evidence="8" id="KW-1185">Reference proteome</keyword>
<evidence type="ECO:0000313" key="7">
    <source>
        <dbReference type="EMBL" id="MED1204196.1"/>
    </source>
</evidence>
<gene>
    <name evidence="7" type="ORF">P4T90_14200</name>
</gene>
<accession>A0ABU6MHP9</accession>
<proteinExistence type="inferred from homology"/>
<keyword evidence="1 4" id="KW-0479">Metal-binding</keyword>
<dbReference type="Pfam" id="PF00107">
    <property type="entry name" value="ADH_zinc_N"/>
    <property type="match status" value="1"/>
</dbReference>
<comment type="cofactor">
    <cofactor evidence="4">
        <name>Zn(2+)</name>
        <dbReference type="ChEBI" id="CHEBI:29105"/>
    </cofactor>
</comment>
<evidence type="ECO:0000256" key="4">
    <source>
        <dbReference type="RuleBase" id="RU361277"/>
    </source>
</evidence>
<dbReference type="Proteomes" id="UP001341444">
    <property type="component" value="Unassembled WGS sequence"/>
</dbReference>
<protein>
    <submittedName>
        <fullName evidence="7">Alcohol dehydrogenase catalytic domain-containing protein</fullName>
    </submittedName>
</protein>
<evidence type="ECO:0000256" key="1">
    <source>
        <dbReference type="ARBA" id="ARBA00022723"/>
    </source>
</evidence>
<dbReference type="RefSeq" id="WP_066264035.1">
    <property type="nucleotide sequence ID" value="NZ_JARMAB010000020.1"/>
</dbReference>
<dbReference type="InterPro" id="IPR013154">
    <property type="entry name" value="ADH-like_N"/>
</dbReference>
<dbReference type="InterPro" id="IPR036291">
    <property type="entry name" value="NAD(P)-bd_dom_sf"/>
</dbReference>
<keyword evidence="3" id="KW-0560">Oxidoreductase</keyword>
<organism evidence="7 8">
    <name type="scientific">Heyndrickxia acidicola</name>
    <dbReference type="NCBI Taxonomy" id="209389"/>
    <lineage>
        <taxon>Bacteria</taxon>
        <taxon>Bacillati</taxon>
        <taxon>Bacillota</taxon>
        <taxon>Bacilli</taxon>
        <taxon>Bacillales</taxon>
        <taxon>Bacillaceae</taxon>
        <taxon>Heyndrickxia</taxon>
    </lineage>
</organism>
<comment type="caution">
    <text evidence="7">The sequence shown here is derived from an EMBL/GenBank/DDBJ whole genome shotgun (WGS) entry which is preliminary data.</text>
</comment>
<dbReference type="InterPro" id="IPR013149">
    <property type="entry name" value="ADH-like_C"/>
</dbReference>
<dbReference type="Gene3D" id="3.90.180.10">
    <property type="entry name" value="Medium-chain alcohol dehydrogenases, catalytic domain"/>
    <property type="match status" value="1"/>
</dbReference>
<dbReference type="SUPFAM" id="SSF50129">
    <property type="entry name" value="GroES-like"/>
    <property type="match status" value="1"/>
</dbReference>
<dbReference type="PROSITE" id="PS00059">
    <property type="entry name" value="ADH_ZINC"/>
    <property type="match status" value="1"/>
</dbReference>
<dbReference type="PANTHER" id="PTHR43401:SF2">
    <property type="entry name" value="L-THREONINE 3-DEHYDROGENASE"/>
    <property type="match status" value="1"/>
</dbReference>
<feature type="domain" description="Alcohol dehydrogenase-like C-terminal" evidence="5">
    <location>
        <begin position="175"/>
        <end position="300"/>
    </location>
</feature>
<evidence type="ECO:0000256" key="2">
    <source>
        <dbReference type="ARBA" id="ARBA00022833"/>
    </source>
</evidence>
<evidence type="ECO:0000259" key="6">
    <source>
        <dbReference type="Pfam" id="PF08240"/>
    </source>
</evidence>
<dbReference type="SUPFAM" id="SSF51735">
    <property type="entry name" value="NAD(P)-binding Rossmann-fold domains"/>
    <property type="match status" value="1"/>
</dbReference>
<sequence length="340" mass="36577">MQTISKLSRGPGAAFEQMEIPVPKENEVLISIKITALCGTDLHIYEWNNWAANANILIPGIMGHECVGEVVETGTHVTSLRKGDRVSVETHIPCGTCDLCLNGKEHICENLRLFGLHTNGCFADYAVVPEKCARKIPPEIPDEIASVLEPLGVGVHAAQKAEIKDKRVAILGAGPIGIFAASACNALGARSVTISDLQSSRLDIASKCTDVSAWNPLNTDISSLFNKPNAPDVIIETTGNSRALAEALPFLKKGGTVILCGLFSNEVSLNLSADIVFKEAAVYGIHGRRMWDTWSLTEDLLTQGKLDIRPALTHQLPLKDFSQAFEIAHSGQGVKVLLIP</sequence>
<evidence type="ECO:0000313" key="8">
    <source>
        <dbReference type="Proteomes" id="UP001341444"/>
    </source>
</evidence>
<dbReference type="Gene3D" id="3.40.50.720">
    <property type="entry name" value="NAD(P)-binding Rossmann-like Domain"/>
    <property type="match status" value="1"/>
</dbReference>
<reference evidence="7 8" key="1">
    <citation type="submission" date="2023-03" db="EMBL/GenBank/DDBJ databases">
        <title>Bacillus Genome Sequencing.</title>
        <authorList>
            <person name="Dunlap C."/>
        </authorList>
    </citation>
    <scope>NUCLEOTIDE SEQUENCE [LARGE SCALE GENOMIC DNA]</scope>
    <source>
        <strain evidence="7 8">B-23453</strain>
    </source>
</reference>
<comment type="similarity">
    <text evidence="4">Belongs to the zinc-containing alcohol dehydrogenase family.</text>
</comment>
<evidence type="ECO:0000256" key="3">
    <source>
        <dbReference type="ARBA" id="ARBA00023002"/>
    </source>
</evidence>
<feature type="domain" description="Alcohol dehydrogenase-like N-terminal" evidence="6">
    <location>
        <begin position="25"/>
        <end position="137"/>
    </location>
</feature>
<dbReference type="InterPro" id="IPR002328">
    <property type="entry name" value="ADH_Zn_CS"/>
</dbReference>
<name>A0ABU6MHP9_9BACI</name>
<dbReference type="InterPro" id="IPR011032">
    <property type="entry name" value="GroES-like_sf"/>
</dbReference>
<dbReference type="EMBL" id="JARMAB010000020">
    <property type="protein sequence ID" value="MED1204196.1"/>
    <property type="molecule type" value="Genomic_DNA"/>
</dbReference>